<reference evidence="1 2" key="1">
    <citation type="submission" date="2017-09" db="EMBL/GenBank/DDBJ databases">
        <title>Depth-based differentiation of microbial function through sediment-hosted aquifers and enrichment of novel symbionts in the deep terrestrial subsurface.</title>
        <authorList>
            <person name="Probst A.J."/>
            <person name="Ladd B."/>
            <person name="Jarett J.K."/>
            <person name="Geller-Mcgrath D.E."/>
            <person name="Sieber C.M."/>
            <person name="Emerson J.B."/>
            <person name="Anantharaman K."/>
            <person name="Thomas B.C."/>
            <person name="Malmstrom R."/>
            <person name="Stieglmeier M."/>
            <person name="Klingl A."/>
            <person name="Woyke T."/>
            <person name="Ryan C.M."/>
            <person name="Banfield J.F."/>
        </authorList>
    </citation>
    <scope>NUCLEOTIDE SEQUENCE [LARGE SCALE GENOMIC DNA]</scope>
    <source>
        <strain evidence="1">CG10_big_fil_rev_8_21_14_0_10_46_23</strain>
    </source>
</reference>
<dbReference type="Proteomes" id="UP000230232">
    <property type="component" value="Unassembled WGS sequence"/>
</dbReference>
<accession>A0A2H0R3I5</accession>
<sequence>MLTLKDKLVETVLNSAGSKDFQHFYLKKDNRWIDVARDGQVACAIFVSRKLAEFRGLIKNPHATVESTLKDMRASGWYKIDTPQPGAVILWEKKIQTDGQPHHHLGFYIDTDKAISHSDQTRTPIIHSLNFGSNDKDRSARKIETFYWHLHLDESISL</sequence>
<name>A0A2H0R3I5_9BACT</name>
<organism evidence="1 2">
    <name type="scientific">Candidatus Yanofskybacteria bacterium CG10_big_fil_rev_8_21_14_0_10_46_23</name>
    <dbReference type="NCBI Taxonomy" id="1975098"/>
    <lineage>
        <taxon>Bacteria</taxon>
        <taxon>Candidatus Yanofskyibacteriota</taxon>
    </lineage>
</organism>
<dbReference type="AlphaFoldDB" id="A0A2H0R3I5"/>
<evidence type="ECO:0000313" key="1">
    <source>
        <dbReference type="EMBL" id="PIR41082.1"/>
    </source>
</evidence>
<proteinExistence type="predicted"/>
<evidence type="ECO:0008006" key="3">
    <source>
        <dbReference type="Google" id="ProtNLM"/>
    </source>
</evidence>
<comment type="caution">
    <text evidence="1">The sequence shown here is derived from an EMBL/GenBank/DDBJ whole genome shotgun (WGS) entry which is preliminary data.</text>
</comment>
<evidence type="ECO:0000313" key="2">
    <source>
        <dbReference type="Proteomes" id="UP000230232"/>
    </source>
</evidence>
<protein>
    <recommendedName>
        <fullName evidence="3">NlpC/P60 domain-containing protein</fullName>
    </recommendedName>
</protein>
<gene>
    <name evidence="1" type="ORF">COV31_02990</name>
</gene>
<dbReference type="EMBL" id="PCXO01000012">
    <property type="protein sequence ID" value="PIR41082.1"/>
    <property type="molecule type" value="Genomic_DNA"/>
</dbReference>